<dbReference type="GO" id="GO:0005694">
    <property type="term" value="C:chromosome"/>
    <property type="evidence" value="ECO:0007669"/>
    <property type="project" value="InterPro"/>
</dbReference>
<evidence type="ECO:0000313" key="2">
    <source>
        <dbReference type="EMBL" id="OGG14630.1"/>
    </source>
</evidence>
<accession>A0A1F5ZQ59</accession>
<dbReference type="GO" id="GO:0003677">
    <property type="term" value="F:DNA binding"/>
    <property type="evidence" value="ECO:0007669"/>
    <property type="project" value="InterPro"/>
</dbReference>
<dbReference type="Proteomes" id="UP000177383">
    <property type="component" value="Unassembled WGS sequence"/>
</dbReference>
<proteinExistence type="predicted"/>
<dbReference type="EMBL" id="MFJE01000013">
    <property type="protein sequence ID" value="OGG14630.1"/>
    <property type="molecule type" value="Genomic_DNA"/>
</dbReference>
<comment type="caution">
    <text evidence="2">The sequence shown here is derived from an EMBL/GenBank/DDBJ whole genome shotgun (WGS) entry which is preliminary data.</text>
</comment>
<name>A0A1F5ZQ59_9BACT</name>
<dbReference type="GO" id="GO:0006265">
    <property type="term" value="P:DNA topological change"/>
    <property type="evidence" value="ECO:0007669"/>
    <property type="project" value="InterPro"/>
</dbReference>
<reference evidence="2 3" key="1">
    <citation type="journal article" date="2016" name="Nat. Commun.">
        <title>Thousands of microbial genomes shed light on interconnected biogeochemical processes in an aquifer system.</title>
        <authorList>
            <person name="Anantharaman K."/>
            <person name="Brown C.T."/>
            <person name="Hug L.A."/>
            <person name="Sharon I."/>
            <person name="Castelle C.J."/>
            <person name="Probst A.J."/>
            <person name="Thomas B.C."/>
            <person name="Singh A."/>
            <person name="Wilkins M.J."/>
            <person name="Karaoz U."/>
            <person name="Brodie E.L."/>
            <person name="Williams K.H."/>
            <person name="Hubbard S.S."/>
            <person name="Banfield J.F."/>
        </authorList>
    </citation>
    <scope>NUCLEOTIDE SEQUENCE [LARGE SCALE GENOMIC DNA]</scope>
</reference>
<organism evidence="2 3">
    <name type="scientific">Candidatus Gottesmanbacteria bacterium RIFCSPHIGHO2_01_FULL_39_10</name>
    <dbReference type="NCBI Taxonomy" id="1798375"/>
    <lineage>
        <taxon>Bacteria</taxon>
        <taxon>Candidatus Gottesmaniibacteriota</taxon>
    </lineage>
</organism>
<feature type="domain" description="DNA topoisomerase type IA zn finger" evidence="1">
    <location>
        <begin position="12"/>
        <end position="26"/>
    </location>
</feature>
<protein>
    <recommendedName>
        <fullName evidence="1">DNA topoisomerase type IA zn finger domain-containing protein</fullName>
    </recommendedName>
</protein>
<sequence>MATTDTSTTPEGMCPKCGNPLAEVTTTKSGRKLQRCSTGSWDPESKKTVGCDYVKWFDIPVQELDEKCPKCGNPLVLATTRFGKKMKKCSTNQWDKVTKKATGCDYIEWINGTTEPLDEICPECGNKLVLYTTNSGKKMKKCSTSGWDKVERVATGCTYVQWLKASEVAAPPSTGEEFLPPEPSEFQK</sequence>
<feature type="domain" description="DNA topoisomerase type IA zn finger" evidence="1">
    <location>
        <begin position="65"/>
        <end position="84"/>
    </location>
</feature>
<dbReference type="InterPro" id="IPR013498">
    <property type="entry name" value="Topo_IA_Znf"/>
</dbReference>
<gene>
    <name evidence="2" type="ORF">A2773_02485</name>
</gene>
<dbReference type="STRING" id="1798375.A2773_02485"/>
<dbReference type="AlphaFoldDB" id="A0A1F5ZQ59"/>
<feature type="domain" description="DNA topoisomerase type IA zn finger" evidence="1">
    <location>
        <begin position="119"/>
        <end position="136"/>
    </location>
</feature>
<dbReference type="GO" id="GO:0003916">
    <property type="term" value="F:DNA topoisomerase activity"/>
    <property type="evidence" value="ECO:0007669"/>
    <property type="project" value="InterPro"/>
</dbReference>
<dbReference type="Pfam" id="PF01396">
    <property type="entry name" value="Zn_ribbon_Top1"/>
    <property type="match status" value="3"/>
</dbReference>
<evidence type="ECO:0000259" key="1">
    <source>
        <dbReference type="Pfam" id="PF01396"/>
    </source>
</evidence>
<evidence type="ECO:0000313" key="3">
    <source>
        <dbReference type="Proteomes" id="UP000177383"/>
    </source>
</evidence>